<sequence>MTRTINARHAGTCRCSHQFAKGARVTYDPQARRVTSCWECSTALKAETMRRIHAALDPLDATRSRL</sequence>
<organism evidence="4">
    <name type="scientific">uncultured Caudovirales phage</name>
    <dbReference type="NCBI Taxonomy" id="2100421"/>
    <lineage>
        <taxon>Viruses</taxon>
        <taxon>Duplodnaviria</taxon>
        <taxon>Heunggongvirae</taxon>
        <taxon>Uroviricota</taxon>
        <taxon>Caudoviricetes</taxon>
        <taxon>Peduoviridae</taxon>
        <taxon>Maltschvirus</taxon>
        <taxon>Maltschvirus maltsch</taxon>
    </lineage>
</organism>
<proteinExistence type="predicted"/>
<dbReference type="EMBL" id="LR797050">
    <property type="protein sequence ID" value="CAB4183709.1"/>
    <property type="molecule type" value="Genomic_DNA"/>
</dbReference>
<gene>
    <name evidence="1" type="ORF">UFOVP1107_15</name>
    <name evidence="2" type="ORF">UFOVP1171_21</name>
    <name evidence="3" type="ORF">UFOVP1375_36</name>
    <name evidence="4" type="ORF">UFOVP1471_10</name>
</gene>
<accession>A0A6J5SJE7</accession>
<dbReference type="EMBL" id="LR797324">
    <property type="protein sequence ID" value="CAB4202806.1"/>
    <property type="molecule type" value="Genomic_DNA"/>
</dbReference>
<name>A0A6J5SJE7_9CAUD</name>
<evidence type="ECO:0000313" key="1">
    <source>
        <dbReference type="EMBL" id="CAB4183709.1"/>
    </source>
</evidence>
<dbReference type="EMBL" id="LR797417">
    <property type="protein sequence ID" value="CAB4214780.1"/>
    <property type="molecule type" value="Genomic_DNA"/>
</dbReference>
<protein>
    <submittedName>
        <fullName evidence="4">Uncharacterized protein</fullName>
    </submittedName>
</protein>
<reference evidence="4" key="1">
    <citation type="submission" date="2020-05" db="EMBL/GenBank/DDBJ databases">
        <authorList>
            <person name="Chiriac C."/>
            <person name="Salcher M."/>
            <person name="Ghai R."/>
            <person name="Kavagutti S V."/>
        </authorList>
    </citation>
    <scope>NUCLEOTIDE SEQUENCE</scope>
</reference>
<evidence type="ECO:0000313" key="4">
    <source>
        <dbReference type="EMBL" id="CAB4214780.1"/>
    </source>
</evidence>
<dbReference type="EMBL" id="LR797118">
    <property type="protein sequence ID" value="CAB4187888.1"/>
    <property type="molecule type" value="Genomic_DNA"/>
</dbReference>
<evidence type="ECO:0000313" key="2">
    <source>
        <dbReference type="EMBL" id="CAB4187888.1"/>
    </source>
</evidence>
<evidence type="ECO:0000313" key="3">
    <source>
        <dbReference type="EMBL" id="CAB4202806.1"/>
    </source>
</evidence>